<protein>
    <recommendedName>
        <fullName evidence="7">Macro domain-containing protein</fullName>
    </recommendedName>
</protein>
<sequence length="605" mass="66753">MSEYVSALFEAVEMVLGTPLPTLARQEVTPEEALKFLSDTLITLPAYSDDLLFAVDSVNNLCPARHEMSLANLTSSLSINLSTDKIKNAKAFVWQGDITTLQVDAILNAANEKGLGCFEPSHRCIDNVIHRAAGPRLRVECNQLMRARGAQLVAGSVPIISKGYNLPSKFVIHATGPQLFRGESLTKEHEQLLSSSYRNVLDLAHSHKLKSLALCCISTGLFGYPSKEASVTALQTVKQWFDEHVDTTLEIVVFNVFSDKDFYAYKGALSMSTPGPLATDDCIKKASNHILSATNVIVCAGAGMSAKHKNSMENVYVDRNHFAHLYPFLIKYGYNTCYDAMGILGDPAVPEPVKWTYFVKHYNNLQNNFVPNRGYEVLSQLVCSKKGNFVVTSNVDSNFEQQGFKEVYTPQGSCKYYQCLRRCTEGSVWPTSALFSELNLIIDSNGVLEEAQIPKCKYCGGGCFINLRGGGWFLHHEEYNGKNVAFKNYVEDVVAKSVSDGEKLAVIEIGAGFNTPSVTRYLVEGIVREAKEKGGDVALIRINPTEATIPDDLKDVGVSLSEGWEVLEKFSKDSVFEGNFDFEDVGGGDVVILDWRRMLDALRGN</sequence>
<accession>A0A9W7BIK2</accession>
<dbReference type="EMBL" id="BRXY01000381">
    <property type="protein sequence ID" value="GMH91122.1"/>
    <property type="molecule type" value="Genomic_DNA"/>
</dbReference>
<comment type="caution">
    <text evidence="8">The sequence shown here is derived from an EMBL/GenBank/DDBJ whole genome shotgun (WGS) entry which is preliminary data.</text>
</comment>
<evidence type="ECO:0000256" key="5">
    <source>
        <dbReference type="ARBA" id="ARBA00022833"/>
    </source>
</evidence>
<keyword evidence="9" id="KW-1185">Reference proteome</keyword>
<evidence type="ECO:0000313" key="9">
    <source>
        <dbReference type="Proteomes" id="UP001165085"/>
    </source>
</evidence>
<keyword evidence="6" id="KW-0326">Glycosidase</keyword>
<dbReference type="InterPro" id="IPR029035">
    <property type="entry name" value="DHS-like_NAD/FAD-binding_dom"/>
</dbReference>
<dbReference type="Gene3D" id="3.40.50.1220">
    <property type="entry name" value="TPP-binding domain"/>
    <property type="match status" value="1"/>
</dbReference>
<reference evidence="9" key="1">
    <citation type="journal article" date="2023" name="Commun. Biol.">
        <title>Genome analysis of Parmales, the sister group of diatoms, reveals the evolutionary specialization of diatoms from phago-mixotrophs to photoautotrophs.</title>
        <authorList>
            <person name="Ban H."/>
            <person name="Sato S."/>
            <person name="Yoshikawa S."/>
            <person name="Yamada K."/>
            <person name="Nakamura Y."/>
            <person name="Ichinomiya M."/>
            <person name="Sato N."/>
            <person name="Blanc-Mathieu R."/>
            <person name="Endo H."/>
            <person name="Kuwata A."/>
            <person name="Ogata H."/>
        </authorList>
    </citation>
    <scope>NUCLEOTIDE SEQUENCE [LARGE SCALE GENOMIC DNA]</scope>
    <source>
        <strain evidence="9">NIES 3701</strain>
    </source>
</reference>
<dbReference type="Gene3D" id="3.30.1600.10">
    <property type="entry name" value="SIR2/SIRT2 'Small Domain"/>
    <property type="match status" value="1"/>
</dbReference>
<feature type="domain" description="Macro" evidence="7">
    <location>
        <begin position="78"/>
        <end position="273"/>
    </location>
</feature>
<dbReference type="PANTHER" id="PTHR11106:SF121">
    <property type="entry name" value="ADP-RIBOSE 1''-PHOSPHATE PHOSPHATASE"/>
    <property type="match status" value="1"/>
</dbReference>
<evidence type="ECO:0000256" key="3">
    <source>
        <dbReference type="ARBA" id="ARBA00022723"/>
    </source>
</evidence>
<dbReference type="Pfam" id="PF01661">
    <property type="entry name" value="Macro"/>
    <property type="match status" value="1"/>
</dbReference>
<proteinExistence type="predicted"/>
<dbReference type="Gene3D" id="3.40.220.10">
    <property type="entry name" value="Leucine Aminopeptidase, subunit E, domain 1"/>
    <property type="match status" value="1"/>
</dbReference>
<dbReference type="GO" id="GO:0016798">
    <property type="term" value="F:hydrolase activity, acting on glycosyl bonds"/>
    <property type="evidence" value="ECO:0007669"/>
    <property type="project" value="UniProtKB-KW"/>
</dbReference>
<evidence type="ECO:0000256" key="2">
    <source>
        <dbReference type="ARBA" id="ARBA00022679"/>
    </source>
</evidence>
<dbReference type="OrthoDB" id="6077599at2759"/>
<dbReference type="InterPro" id="IPR043472">
    <property type="entry name" value="Macro_dom-like"/>
</dbReference>
<dbReference type="PROSITE" id="PS51154">
    <property type="entry name" value="MACRO"/>
    <property type="match status" value="1"/>
</dbReference>
<dbReference type="CDD" id="cd02908">
    <property type="entry name" value="Macro_OAADPr_deacetylase"/>
    <property type="match status" value="1"/>
</dbReference>
<keyword evidence="5" id="KW-0862">Zinc</keyword>
<dbReference type="SUPFAM" id="SSF52467">
    <property type="entry name" value="DHS-like NAD/FAD-binding domain"/>
    <property type="match status" value="1"/>
</dbReference>
<name>A0A9W7BIK2_9STRA</name>
<evidence type="ECO:0000313" key="8">
    <source>
        <dbReference type="EMBL" id="GMH91122.1"/>
    </source>
</evidence>
<gene>
    <name evidence="8" type="ORF">TrST_g10025</name>
</gene>
<evidence type="ECO:0000259" key="7">
    <source>
        <dbReference type="PROSITE" id="PS51154"/>
    </source>
</evidence>
<keyword evidence="4" id="KW-0378">Hydrolase</keyword>
<evidence type="ECO:0000256" key="1">
    <source>
        <dbReference type="ARBA" id="ARBA00001947"/>
    </source>
</evidence>
<dbReference type="InterPro" id="IPR002589">
    <property type="entry name" value="Macro_dom"/>
</dbReference>
<keyword evidence="2" id="KW-0808">Transferase</keyword>
<evidence type="ECO:0000256" key="6">
    <source>
        <dbReference type="ARBA" id="ARBA00023295"/>
    </source>
</evidence>
<comment type="cofactor">
    <cofactor evidence="1">
        <name>Zn(2+)</name>
        <dbReference type="ChEBI" id="CHEBI:29105"/>
    </cofactor>
</comment>
<dbReference type="Proteomes" id="UP001165085">
    <property type="component" value="Unassembled WGS sequence"/>
</dbReference>
<keyword evidence="3" id="KW-0479">Metal-binding</keyword>
<dbReference type="InterPro" id="IPR026591">
    <property type="entry name" value="Sirtuin_cat_small_dom_sf"/>
</dbReference>
<evidence type="ECO:0000256" key="4">
    <source>
        <dbReference type="ARBA" id="ARBA00022801"/>
    </source>
</evidence>
<organism evidence="8 9">
    <name type="scientific">Triparma strigata</name>
    <dbReference type="NCBI Taxonomy" id="1606541"/>
    <lineage>
        <taxon>Eukaryota</taxon>
        <taxon>Sar</taxon>
        <taxon>Stramenopiles</taxon>
        <taxon>Ochrophyta</taxon>
        <taxon>Bolidophyceae</taxon>
        <taxon>Parmales</taxon>
        <taxon>Triparmaceae</taxon>
        <taxon>Triparma</taxon>
    </lineage>
</organism>
<dbReference type="GO" id="GO:0046872">
    <property type="term" value="F:metal ion binding"/>
    <property type="evidence" value="ECO:0007669"/>
    <property type="project" value="UniProtKB-KW"/>
</dbReference>
<dbReference type="SUPFAM" id="SSF52949">
    <property type="entry name" value="Macro domain-like"/>
    <property type="match status" value="1"/>
</dbReference>
<dbReference type="SMART" id="SM00506">
    <property type="entry name" value="A1pp"/>
    <property type="match status" value="1"/>
</dbReference>
<dbReference type="AlphaFoldDB" id="A0A9W7BIK2"/>
<dbReference type="PANTHER" id="PTHR11106">
    <property type="entry name" value="GANGLIOSIDE INDUCED DIFFERENTIATION ASSOCIATED PROTEIN 2-RELATED"/>
    <property type="match status" value="1"/>
</dbReference>
<dbReference type="GO" id="GO:0016740">
    <property type="term" value="F:transferase activity"/>
    <property type="evidence" value="ECO:0007669"/>
    <property type="project" value="UniProtKB-KW"/>
</dbReference>